<dbReference type="EMBL" id="LSRX01000290">
    <property type="protein sequence ID" value="OLQ01475.1"/>
    <property type="molecule type" value="Genomic_DNA"/>
</dbReference>
<dbReference type="AlphaFoldDB" id="A0A1Q9E226"/>
<proteinExistence type="predicted"/>
<reference evidence="1 2" key="1">
    <citation type="submission" date="2016-02" db="EMBL/GenBank/DDBJ databases">
        <title>Genome analysis of coral dinoflagellate symbionts highlights evolutionary adaptations to a symbiotic lifestyle.</title>
        <authorList>
            <person name="Aranda M."/>
            <person name="Li Y."/>
            <person name="Liew Y.J."/>
            <person name="Baumgarten S."/>
            <person name="Simakov O."/>
            <person name="Wilson M."/>
            <person name="Piel J."/>
            <person name="Ashoor H."/>
            <person name="Bougouffa S."/>
            <person name="Bajic V.B."/>
            <person name="Ryu T."/>
            <person name="Ravasi T."/>
            <person name="Bayer T."/>
            <person name="Micklem G."/>
            <person name="Kim H."/>
            <person name="Bhak J."/>
            <person name="Lajeunesse T.C."/>
            <person name="Voolstra C.R."/>
        </authorList>
    </citation>
    <scope>NUCLEOTIDE SEQUENCE [LARGE SCALE GENOMIC DNA]</scope>
    <source>
        <strain evidence="1 2">CCMP2467</strain>
    </source>
</reference>
<name>A0A1Q9E226_SYMMI</name>
<dbReference type="Proteomes" id="UP000186817">
    <property type="component" value="Unassembled WGS sequence"/>
</dbReference>
<sequence>MSTVQSPIDSTAWPAPCDDAMGTSAVNSESPAALSCKYNPPPFWPLPAAMVVRSGQKCFQRGVCLCQLLHLVLAAPAQQSWDRWDRSPAVRMQRCFTSGKLLDLTNGTIGIPDCVDQCAPPGERTIQAEGVGFCMLPVARKDAFDVSFAVQLRNISLRKLPPTDWIRMSLPVAVGQALQVAPSDVPLELMIRDASMYDNHVLRSFKLRRKDEVEPEPAGLEAFELQQKQRVQEAEVSDQVPEEGEMPKASNISGSTRKVPSMGSVDPRVRGGQKQRPKRVSVAYGPCRSGSCNLYVAVRCEVWRLPNKDGDMLPDSPLLQALQDRAAGEVGRLLGLVGNWSLVDVSLTERLFIACRPDVFKSPKL</sequence>
<evidence type="ECO:0000313" key="1">
    <source>
        <dbReference type="EMBL" id="OLQ01475.1"/>
    </source>
</evidence>
<protein>
    <submittedName>
        <fullName evidence="1">Uncharacterized protein</fullName>
    </submittedName>
</protein>
<accession>A0A1Q9E226</accession>
<dbReference type="OrthoDB" id="407479at2759"/>
<comment type="caution">
    <text evidence="1">The sequence shown here is derived from an EMBL/GenBank/DDBJ whole genome shotgun (WGS) entry which is preliminary data.</text>
</comment>
<evidence type="ECO:0000313" key="2">
    <source>
        <dbReference type="Proteomes" id="UP000186817"/>
    </source>
</evidence>
<keyword evidence="2" id="KW-1185">Reference proteome</keyword>
<gene>
    <name evidence="1" type="ORF">AK812_SmicGene15772</name>
</gene>
<organism evidence="1 2">
    <name type="scientific">Symbiodinium microadriaticum</name>
    <name type="common">Dinoflagellate</name>
    <name type="synonym">Zooxanthella microadriatica</name>
    <dbReference type="NCBI Taxonomy" id="2951"/>
    <lineage>
        <taxon>Eukaryota</taxon>
        <taxon>Sar</taxon>
        <taxon>Alveolata</taxon>
        <taxon>Dinophyceae</taxon>
        <taxon>Suessiales</taxon>
        <taxon>Symbiodiniaceae</taxon>
        <taxon>Symbiodinium</taxon>
    </lineage>
</organism>